<name>A0ABR9XNR3_9CHLB</name>
<dbReference type="EMBL" id="JADGII010000001">
    <property type="protein sequence ID" value="MBF0635608.1"/>
    <property type="molecule type" value="Genomic_DNA"/>
</dbReference>
<evidence type="ECO:0000313" key="1">
    <source>
        <dbReference type="EMBL" id="MBF0635608.1"/>
    </source>
</evidence>
<dbReference type="RefSeq" id="WP_114607717.1">
    <property type="nucleotide sequence ID" value="NZ_JABVZQ010000002.1"/>
</dbReference>
<dbReference type="InterPro" id="IPR014998">
    <property type="entry name" value="DUF1848"/>
</dbReference>
<sequence>MKKTLELFPGSGSQVISASRRSDIPAWYADWFIRRIQEGYCVVPNPLFPRQQKTVSLRPEDVAAIVFWTRHTEPLRKHLDVLDRLGYRYLFLYTLTGYPSSIESGLGDARHAVEDVLALAERVGPDRVIWRYDPVLFAPGIDAAWHRDNFRCLASSLAGGTNRVVITFLQLYRHLHSRLCNAGIYHVPEDEEMMLASSLCTIAREYGIQVRSCGDRRGARFFEQGACIDHRHLRDLFGLEMPARKDPGQPAVCRCIQSVDIGVYNTCLHGCVYCYATRDFAVARRCYAEHDPCSSALCTTDAVSVS</sequence>
<organism evidence="1 2">
    <name type="scientific">Prosthecochloris ethylica</name>
    <dbReference type="NCBI Taxonomy" id="2743976"/>
    <lineage>
        <taxon>Bacteria</taxon>
        <taxon>Pseudomonadati</taxon>
        <taxon>Chlorobiota</taxon>
        <taxon>Chlorobiia</taxon>
        <taxon>Chlorobiales</taxon>
        <taxon>Chlorobiaceae</taxon>
        <taxon>Prosthecochloris</taxon>
    </lineage>
</organism>
<reference evidence="1 2" key="1">
    <citation type="journal article" date="2020" name="Microorganisms">
        <title>Simultaneous Genome Sequencing of Prosthecochloris ethylica and Desulfuromonas acetoxidans within a Syntrophic Mixture Reveals Unique Pili and Protein Interactions.</title>
        <authorList>
            <person name="Kyndt J.A."/>
            <person name="Van Beeumen J.J."/>
            <person name="Meyer T.E."/>
        </authorList>
    </citation>
    <scope>NUCLEOTIDE SEQUENCE [LARGE SCALE GENOMIC DNA]</scope>
    <source>
        <strain evidence="1 2">N3</strain>
    </source>
</reference>
<keyword evidence="2" id="KW-1185">Reference proteome</keyword>
<dbReference type="Proteomes" id="UP000619838">
    <property type="component" value="Unassembled WGS sequence"/>
</dbReference>
<proteinExistence type="predicted"/>
<accession>A0ABR9XNR3</accession>
<protein>
    <submittedName>
        <fullName evidence="1">DUF1848 domain-containing protein</fullName>
    </submittedName>
</protein>
<gene>
    <name evidence="1" type="ORF">INT08_00240</name>
</gene>
<evidence type="ECO:0000313" key="2">
    <source>
        <dbReference type="Proteomes" id="UP000619838"/>
    </source>
</evidence>
<dbReference type="Pfam" id="PF08902">
    <property type="entry name" value="DUF1848"/>
    <property type="match status" value="1"/>
</dbReference>
<comment type="caution">
    <text evidence="1">The sequence shown here is derived from an EMBL/GenBank/DDBJ whole genome shotgun (WGS) entry which is preliminary data.</text>
</comment>